<dbReference type="Proteomes" id="UP000011087">
    <property type="component" value="Unassembled WGS sequence"/>
</dbReference>
<dbReference type="AlphaFoldDB" id="L1K3Q1"/>
<evidence type="ECO:0000259" key="3">
    <source>
        <dbReference type="PROSITE" id="PS51782"/>
    </source>
</evidence>
<dbReference type="EMBL" id="JH992965">
    <property type="protein sequence ID" value="EKX55436.1"/>
    <property type="molecule type" value="Genomic_DNA"/>
</dbReference>
<dbReference type="InterPro" id="IPR002048">
    <property type="entry name" value="EF_hand_dom"/>
</dbReference>
<dbReference type="SMART" id="SM00257">
    <property type="entry name" value="LysM"/>
    <property type="match status" value="2"/>
</dbReference>
<dbReference type="CDD" id="cd00118">
    <property type="entry name" value="LysM"/>
    <property type="match status" value="1"/>
</dbReference>
<feature type="domain" description="EF-hand" evidence="2">
    <location>
        <begin position="103"/>
        <end position="130"/>
    </location>
</feature>
<dbReference type="HOGENOM" id="CLU_805215_0_0_1"/>
<dbReference type="PROSITE" id="PS51782">
    <property type="entry name" value="LYSM"/>
    <property type="match status" value="1"/>
</dbReference>
<dbReference type="SUPFAM" id="SSF47473">
    <property type="entry name" value="EF-hand"/>
    <property type="match status" value="1"/>
</dbReference>
<feature type="domain" description="LysM" evidence="3">
    <location>
        <begin position="232"/>
        <end position="277"/>
    </location>
</feature>
<reference evidence="4 6" key="1">
    <citation type="journal article" date="2012" name="Nature">
        <title>Algal genomes reveal evolutionary mosaicism and the fate of nucleomorphs.</title>
        <authorList>
            <consortium name="DOE Joint Genome Institute"/>
            <person name="Curtis B.A."/>
            <person name="Tanifuji G."/>
            <person name="Burki F."/>
            <person name="Gruber A."/>
            <person name="Irimia M."/>
            <person name="Maruyama S."/>
            <person name="Arias M.C."/>
            <person name="Ball S.G."/>
            <person name="Gile G.H."/>
            <person name="Hirakawa Y."/>
            <person name="Hopkins J.F."/>
            <person name="Kuo A."/>
            <person name="Rensing S.A."/>
            <person name="Schmutz J."/>
            <person name="Symeonidi A."/>
            <person name="Elias M."/>
            <person name="Eveleigh R.J."/>
            <person name="Herman E.K."/>
            <person name="Klute M.J."/>
            <person name="Nakayama T."/>
            <person name="Obornik M."/>
            <person name="Reyes-Prieto A."/>
            <person name="Armbrust E.V."/>
            <person name="Aves S.J."/>
            <person name="Beiko R.G."/>
            <person name="Coutinho P."/>
            <person name="Dacks J.B."/>
            <person name="Durnford D.G."/>
            <person name="Fast N.M."/>
            <person name="Green B.R."/>
            <person name="Grisdale C.J."/>
            <person name="Hempel F."/>
            <person name="Henrissat B."/>
            <person name="Hoppner M.P."/>
            <person name="Ishida K."/>
            <person name="Kim E."/>
            <person name="Koreny L."/>
            <person name="Kroth P.G."/>
            <person name="Liu Y."/>
            <person name="Malik S.B."/>
            <person name="Maier U.G."/>
            <person name="McRose D."/>
            <person name="Mock T."/>
            <person name="Neilson J.A."/>
            <person name="Onodera N.T."/>
            <person name="Poole A.M."/>
            <person name="Pritham E.J."/>
            <person name="Richards T.A."/>
            <person name="Rocap G."/>
            <person name="Roy S.W."/>
            <person name="Sarai C."/>
            <person name="Schaack S."/>
            <person name="Shirato S."/>
            <person name="Slamovits C.H."/>
            <person name="Spencer D.F."/>
            <person name="Suzuki S."/>
            <person name="Worden A.Z."/>
            <person name="Zauner S."/>
            <person name="Barry K."/>
            <person name="Bell C."/>
            <person name="Bharti A.K."/>
            <person name="Crow J.A."/>
            <person name="Grimwood J."/>
            <person name="Kramer R."/>
            <person name="Lindquist E."/>
            <person name="Lucas S."/>
            <person name="Salamov A."/>
            <person name="McFadden G.I."/>
            <person name="Lane C.E."/>
            <person name="Keeling P.J."/>
            <person name="Gray M.W."/>
            <person name="Grigoriev I.V."/>
            <person name="Archibald J.M."/>
        </authorList>
    </citation>
    <scope>NUCLEOTIDE SEQUENCE</scope>
    <source>
        <strain evidence="4 6">CCMP2712</strain>
    </source>
</reference>
<dbReference type="InterPro" id="IPR036779">
    <property type="entry name" value="LysM_dom_sf"/>
</dbReference>
<gene>
    <name evidence="4" type="ORF">GUITHDRAFT_99214</name>
</gene>
<dbReference type="Gene3D" id="3.10.350.10">
    <property type="entry name" value="LysM domain"/>
    <property type="match status" value="1"/>
</dbReference>
<dbReference type="InterPro" id="IPR011992">
    <property type="entry name" value="EF-hand-dom_pair"/>
</dbReference>
<sequence>MIWSTLSMDSIERDSVPPGSIVDVSTSSSYPLPYSDVLFNVFDLNGDFSLSYSEVLEFERALGLTNASAIRYDLVNQLDLNKDGRRSKQEWSRQGDFIYRTVIFDTFDVDGNGVLDAQEALRAYRMMKVSSPYLLVSFLDADSNGVLSRLEFSRAGAFNYSKDMRSKLVSLLDTNGDQFIDAREWGYVKVHSLQIRWTPEMDMAGNARTFVAELLRRGSCEYAQVRYSVDKCFYCISSSDSLQSLAYRHQTDWTQIWSSNRQLFSPDELLVGQRIRLGNLYLSQVGDTWTRLSSRFGMNMTTLQGLNPDLIPDLLNLSPLAAGSLVCLMPDTAGARRHSVDSFLL</sequence>
<dbReference type="InterPro" id="IPR018247">
    <property type="entry name" value="EF_Hand_1_Ca_BS"/>
</dbReference>
<evidence type="ECO:0000313" key="6">
    <source>
        <dbReference type="Proteomes" id="UP000011087"/>
    </source>
</evidence>
<dbReference type="Gene3D" id="1.10.238.10">
    <property type="entry name" value="EF-hand"/>
    <property type="match status" value="2"/>
</dbReference>
<evidence type="ECO:0008006" key="7">
    <source>
        <dbReference type="Google" id="ProtNLM"/>
    </source>
</evidence>
<keyword evidence="1" id="KW-0106">Calcium</keyword>
<dbReference type="PROSITE" id="PS50222">
    <property type="entry name" value="EF_HAND_2"/>
    <property type="match status" value="1"/>
</dbReference>
<reference evidence="6" key="2">
    <citation type="submission" date="2012-11" db="EMBL/GenBank/DDBJ databases">
        <authorList>
            <person name="Kuo A."/>
            <person name="Curtis B.A."/>
            <person name="Tanifuji G."/>
            <person name="Burki F."/>
            <person name="Gruber A."/>
            <person name="Irimia M."/>
            <person name="Maruyama S."/>
            <person name="Arias M.C."/>
            <person name="Ball S.G."/>
            <person name="Gile G.H."/>
            <person name="Hirakawa Y."/>
            <person name="Hopkins J.F."/>
            <person name="Rensing S.A."/>
            <person name="Schmutz J."/>
            <person name="Symeonidi A."/>
            <person name="Elias M."/>
            <person name="Eveleigh R.J."/>
            <person name="Herman E.K."/>
            <person name="Klute M.J."/>
            <person name="Nakayama T."/>
            <person name="Obornik M."/>
            <person name="Reyes-Prieto A."/>
            <person name="Armbrust E.V."/>
            <person name="Aves S.J."/>
            <person name="Beiko R.G."/>
            <person name="Coutinho P."/>
            <person name="Dacks J.B."/>
            <person name="Durnford D.G."/>
            <person name="Fast N.M."/>
            <person name="Green B.R."/>
            <person name="Grisdale C."/>
            <person name="Hempe F."/>
            <person name="Henrissat B."/>
            <person name="Hoppner M.P."/>
            <person name="Ishida K.-I."/>
            <person name="Kim E."/>
            <person name="Koreny L."/>
            <person name="Kroth P.G."/>
            <person name="Liu Y."/>
            <person name="Malik S.-B."/>
            <person name="Maier U.G."/>
            <person name="McRose D."/>
            <person name="Mock T."/>
            <person name="Neilson J.A."/>
            <person name="Onodera N.T."/>
            <person name="Poole A.M."/>
            <person name="Pritham E.J."/>
            <person name="Richards T.A."/>
            <person name="Rocap G."/>
            <person name="Roy S.W."/>
            <person name="Sarai C."/>
            <person name="Schaack S."/>
            <person name="Shirato S."/>
            <person name="Slamovits C.H."/>
            <person name="Spencer D.F."/>
            <person name="Suzuki S."/>
            <person name="Worden A.Z."/>
            <person name="Zauner S."/>
            <person name="Barry K."/>
            <person name="Bell C."/>
            <person name="Bharti A.K."/>
            <person name="Crow J.A."/>
            <person name="Grimwood J."/>
            <person name="Kramer R."/>
            <person name="Lindquist E."/>
            <person name="Lucas S."/>
            <person name="Salamov A."/>
            <person name="McFadden G.I."/>
            <person name="Lane C.E."/>
            <person name="Keeling P.J."/>
            <person name="Gray M.W."/>
            <person name="Grigoriev I.V."/>
            <person name="Archibald J.M."/>
        </authorList>
    </citation>
    <scope>NUCLEOTIDE SEQUENCE</scope>
    <source>
        <strain evidence="6">CCMP2712</strain>
    </source>
</reference>
<dbReference type="SUPFAM" id="SSF54106">
    <property type="entry name" value="LysM domain"/>
    <property type="match status" value="1"/>
</dbReference>
<dbReference type="InterPro" id="IPR018392">
    <property type="entry name" value="LysM"/>
</dbReference>
<proteinExistence type="predicted"/>
<dbReference type="PaxDb" id="55529-EKX55436"/>
<evidence type="ECO:0000313" key="5">
    <source>
        <dbReference type="EnsemblProtists" id="EKX55436"/>
    </source>
</evidence>
<evidence type="ECO:0000259" key="2">
    <source>
        <dbReference type="PROSITE" id="PS50222"/>
    </source>
</evidence>
<dbReference type="Pfam" id="PF13202">
    <property type="entry name" value="EF-hand_5"/>
    <property type="match status" value="2"/>
</dbReference>
<reference evidence="5" key="3">
    <citation type="submission" date="2016-03" db="UniProtKB">
        <authorList>
            <consortium name="EnsemblProtists"/>
        </authorList>
    </citation>
    <scope>IDENTIFICATION</scope>
</reference>
<accession>L1K3Q1</accession>
<evidence type="ECO:0000313" key="4">
    <source>
        <dbReference type="EMBL" id="EKX55436.1"/>
    </source>
</evidence>
<dbReference type="RefSeq" id="XP_005842416.1">
    <property type="nucleotide sequence ID" value="XM_005842359.1"/>
</dbReference>
<protein>
    <recommendedName>
        <fullName evidence="7">LysM domain-containing protein</fullName>
    </recommendedName>
</protein>
<dbReference type="GO" id="GO:0005509">
    <property type="term" value="F:calcium ion binding"/>
    <property type="evidence" value="ECO:0007669"/>
    <property type="project" value="InterPro"/>
</dbReference>
<dbReference type="EnsemblProtists" id="EKX55436">
    <property type="protein sequence ID" value="EKX55436"/>
    <property type="gene ID" value="GUITHDRAFT_99214"/>
</dbReference>
<dbReference type="GeneID" id="17312053"/>
<evidence type="ECO:0000256" key="1">
    <source>
        <dbReference type="ARBA" id="ARBA00022837"/>
    </source>
</evidence>
<keyword evidence="6" id="KW-1185">Reference proteome</keyword>
<dbReference type="KEGG" id="gtt:GUITHDRAFT_99214"/>
<organism evidence="4">
    <name type="scientific">Guillardia theta (strain CCMP2712)</name>
    <name type="common">Cryptophyte</name>
    <dbReference type="NCBI Taxonomy" id="905079"/>
    <lineage>
        <taxon>Eukaryota</taxon>
        <taxon>Cryptophyceae</taxon>
        <taxon>Pyrenomonadales</taxon>
        <taxon>Geminigeraceae</taxon>
        <taxon>Guillardia</taxon>
    </lineage>
</organism>
<dbReference type="PROSITE" id="PS00018">
    <property type="entry name" value="EF_HAND_1"/>
    <property type="match status" value="1"/>
</dbReference>
<dbReference type="Pfam" id="PF01476">
    <property type="entry name" value="LysM"/>
    <property type="match status" value="2"/>
</dbReference>
<name>L1K3Q1_GUITC</name>